<dbReference type="Proteomes" id="UP000241167">
    <property type="component" value="Unassembled WGS sequence"/>
</dbReference>
<keyword evidence="2" id="KW-1185">Reference proteome</keyword>
<organism evidence="1 2">
    <name type="scientific">Allosphingosinicella deserti</name>
    <dbReference type="NCBI Taxonomy" id="2116704"/>
    <lineage>
        <taxon>Bacteria</taxon>
        <taxon>Pseudomonadati</taxon>
        <taxon>Pseudomonadota</taxon>
        <taxon>Alphaproteobacteria</taxon>
        <taxon>Sphingomonadales</taxon>
        <taxon>Sphingomonadaceae</taxon>
        <taxon>Allosphingosinicella</taxon>
    </lineage>
</organism>
<dbReference type="RefSeq" id="WP_106513360.1">
    <property type="nucleotide sequence ID" value="NZ_PXYI01000004.1"/>
</dbReference>
<protein>
    <submittedName>
        <fullName evidence="1">Uncharacterized protein</fullName>
    </submittedName>
</protein>
<sequence length="96" mass="10238">MGLVPKSDVPDSDYLFLRAETEAAHAACAGPEAALAHQRLASEYLDQLFGDKSGLAHAAESRRRERQEAIASIFSALEVPDDTLAGELADLLVCLA</sequence>
<proteinExistence type="predicted"/>
<comment type="caution">
    <text evidence="1">The sequence shown here is derived from an EMBL/GenBank/DDBJ whole genome shotgun (WGS) entry which is preliminary data.</text>
</comment>
<evidence type="ECO:0000313" key="2">
    <source>
        <dbReference type="Proteomes" id="UP000241167"/>
    </source>
</evidence>
<evidence type="ECO:0000313" key="1">
    <source>
        <dbReference type="EMBL" id="PSJ39459.1"/>
    </source>
</evidence>
<dbReference type="AlphaFoldDB" id="A0A2P7QNA8"/>
<accession>A0A2P7QNA8</accession>
<name>A0A2P7QNA8_9SPHN</name>
<dbReference type="EMBL" id="PXYI01000004">
    <property type="protein sequence ID" value="PSJ39459.1"/>
    <property type="molecule type" value="Genomic_DNA"/>
</dbReference>
<gene>
    <name evidence="1" type="ORF">C7I55_12665</name>
</gene>
<reference evidence="1 2" key="1">
    <citation type="submission" date="2018-03" db="EMBL/GenBank/DDBJ databases">
        <title>The draft genome of Sphingosinicella sp. GL-C-18.</title>
        <authorList>
            <person name="Liu L."/>
            <person name="Li L."/>
            <person name="Liang L."/>
            <person name="Zhang X."/>
            <person name="Wang T."/>
        </authorList>
    </citation>
    <scope>NUCLEOTIDE SEQUENCE [LARGE SCALE GENOMIC DNA]</scope>
    <source>
        <strain evidence="1 2">GL-C-18</strain>
    </source>
</reference>